<comment type="caution">
    <text evidence="2">The sequence shown here is derived from an EMBL/GenBank/DDBJ whole genome shotgun (WGS) entry which is preliminary data.</text>
</comment>
<keyword evidence="3" id="KW-1185">Reference proteome</keyword>
<feature type="transmembrane region" description="Helical" evidence="1">
    <location>
        <begin position="71"/>
        <end position="89"/>
    </location>
</feature>
<protein>
    <submittedName>
        <fullName evidence="2">Uncharacterized protein</fullName>
    </submittedName>
</protein>
<reference evidence="2 3" key="1">
    <citation type="journal article" date="2007" name="Int. J. Syst. Evol. Microbiol.">
        <title>Chryseobacterium flavum sp. nov., isolated from polluted soil.</title>
        <authorList>
            <person name="Zhou Y."/>
            <person name="Dong J."/>
            <person name="Wang X."/>
            <person name="Huang X."/>
            <person name="Zhang K.Y."/>
            <person name="Zhang Y.Q."/>
            <person name="Guo Y.F."/>
            <person name="Lai R."/>
            <person name="Li W.J."/>
        </authorList>
    </citation>
    <scope>NUCLEOTIDE SEQUENCE [LARGE SCALE GENOMIC DNA]</scope>
    <source>
        <strain evidence="2 3">KCTC 12877</strain>
    </source>
</reference>
<dbReference type="AlphaFoldDB" id="A0A3D9CTM7"/>
<accession>A0A3D9CTM7</accession>
<feature type="transmembrane region" description="Helical" evidence="1">
    <location>
        <begin position="44"/>
        <end position="62"/>
    </location>
</feature>
<name>A0A3D9CTM7_9FLAO</name>
<feature type="transmembrane region" description="Helical" evidence="1">
    <location>
        <begin position="21"/>
        <end position="38"/>
    </location>
</feature>
<keyword evidence="1" id="KW-1133">Transmembrane helix</keyword>
<evidence type="ECO:0000256" key="1">
    <source>
        <dbReference type="SAM" id="Phobius"/>
    </source>
</evidence>
<proteinExistence type="predicted"/>
<keyword evidence="1" id="KW-0472">Membrane</keyword>
<dbReference type="EMBL" id="QNUE01000002">
    <property type="protein sequence ID" value="REC69041.1"/>
    <property type="molecule type" value="Genomic_DNA"/>
</dbReference>
<organism evidence="2 3">
    <name type="scientific">Chryseobacterium flavum</name>
    <dbReference type="NCBI Taxonomy" id="415851"/>
    <lineage>
        <taxon>Bacteria</taxon>
        <taxon>Pseudomonadati</taxon>
        <taxon>Bacteroidota</taxon>
        <taxon>Flavobacteriia</taxon>
        <taxon>Flavobacteriales</taxon>
        <taxon>Weeksellaceae</taxon>
        <taxon>Chryseobacterium group</taxon>
        <taxon>Chryseobacterium</taxon>
    </lineage>
</organism>
<sequence>MLGFILVNNIMAASTQLKEKRSLIILFYIPVLYMAYHISALSFGAYTFFFIVGMSCLFTLIISKNTTFKDIVFSIICGLSIFFTGFLLYNM</sequence>
<evidence type="ECO:0000313" key="2">
    <source>
        <dbReference type="EMBL" id="REC69041.1"/>
    </source>
</evidence>
<gene>
    <name evidence="2" type="ORF">DRF59_03875</name>
</gene>
<dbReference type="Proteomes" id="UP000256769">
    <property type="component" value="Unassembled WGS sequence"/>
</dbReference>
<keyword evidence="1" id="KW-0812">Transmembrane</keyword>
<evidence type="ECO:0000313" key="3">
    <source>
        <dbReference type="Proteomes" id="UP000256769"/>
    </source>
</evidence>